<dbReference type="Proteomes" id="UP000240957">
    <property type="component" value="Unassembled WGS sequence"/>
</dbReference>
<dbReference type="EMBL" id="PYIX02000008">
    <property type="protein sequence ID" value="RFC84256.1"/>
    <property type="molecule type" value="Genomic_DNA"/>
</dbReference>
<organism evidence="1 2">
    <name type="scientific">Acinetobacter sichuanensis</name>
    <dbReference type="NCBI Taxonomy" id="2136183"/>
    <lineage>
        <taxon>Bacteria</taxon>
        <taxon>Pseudomonadati</taxon>
        <taxon>Pseudomonadota</taxon>
        <taxon>Gammaproteobacteria</taxon>
        <taxon>Moraxellales</taxon>
        <taxon>Moraxellaceae</taxon>
        <taxon>Acinetobacter</taxon>
    </lineage>
</organism>
<name>A0A371YRZ7_9GAMM</name>
<dbReference type="AlphaFoldDB" id="A0A371YRZ7"/>
<sequence length="59" mass="6922">MIFKTLVLNQNESASALLQFKINNYFEELICFEMPLYILNNAFQKSFLLLIFSINRASN</sequence>
<evidence type="ECO:0000313" key="2">
    <source>
        <dbReference type="Proteomes" id="UP000240957"/>
    </source>
</evidence>
<proteinExistence type="predicted"/>
<reference evidence="1 2" key="1">
    <citation type="submission" date="2018-08" db="EMBL/GenBank/DDBJ databases">
        <title>The draft genome of Acinetobacter sichuanensis strain WCHAc060041.</title>
        <authorList>
            <person name="Qin J."/>
            <person name="Feng Y."/>
            <person name="Zong Z."/>
        </authorList>
    </citation>
    <scope>NUCLEOTIDE SEQUENCE [LARGE SCALE GENOMIC DNA]</scope>
    <source>
        <strain evidence="1 2">WCHAc060041</strain>
    </source>
</reference>
<accession>A0A371YRZ7</accession>
<gene>
    <name evidence="1" type="ORF">C9E89_007370</name>
</gene>
<evidence type="ECO:0000313" key="1">
    <source>
        <dbReference type="EMBL" id="RFC84256.1"/>
    </source>
</evidence>
<comment type="caution">
    <text evidence="1">The sequence shown here is derived from an EMBL/GenBank/DDBJ whole genome shotgun (WGS) entry which is preliminary data.</text>
</comment>
<protein>
    <submittedName>
        <fullName evidence="1">Uncharacterized protein</fullName>
    </submittedName>
</protein>